<keyword evidence="5 9" id="KW-0862">Zinc</keyword>
<comment type="cofactor">
    <cofactor evidence="9">
        <name>Zn(2+)</name>
        <dbReference type="ChEBI" id="CHEBI:29105"/>
    </cofactor>
</comment>
<dbReference type="GO" id="GO:0005886">
    <property type="term" value="C:plasma membrane"/>
    <property type="evidence" value="ECO:0007669"/>
    <property type="project" value="TreeGrafter"/>
</dbReference>
<dbReference type="GO" id="GO:0004089">
    <property type="term" value="F:carbonate dehydratase activity"/>
    <property type="evidence" value="ECO:0007669"/>
    <property type="project" value="UniProtKB-UniRule"/>
</dbReference>
<evidence type="ECO:0000256" key="7">
    <source>
        <dbReference type="ARBA" id="ARBA00023239"/>
    </source>
</evidence>
<accession>A0AAE0ZTR0</accession>
<dbReference type="Proteomes" id="UP001283361">
    <property type="component" value="Unassembled WGS sequence"/>
</dbReference>
<keyword evidence="6" id="KW-0325">Glycoprotein</keyword>
<reference evidence="12" key="1">
    <citation type="journal article" date="2023" name="G3 (Bethesda)">
        <title>A reference genome for the long-term kleptoplast-retaining sea slug Elysia crispata morphotype clarki.</title>
        <authorList>
            <person name="Eastman K.E."/>
            <person name="Pendleton A.L."/>
            <person name="Shaikh M.A."/>
            <person name="Suttiyut T."/>
            <person name="Ogas R."/>
            <person name="Tomko P."/>
            <person name="Gavelis G."/>
            <person name="Widhalm J.R."/>
            <person name="Wisecaver J.H."/>
        </authorList>
    </citation>
    <scope>NUCLEOTIDE SEQUENCE</scope>
    <source>
        <strain evidence="12">ECLA1</strain>
    </source>
</reference>
<evidence type="ECO:0000256" key="9">
    <source>
        <dbReference type="RuleBase" id="RU367011"/>
    </source>
</evidence>
<dbReference type="InterPro" id="IPR001148">
    <property type="entry name" value="CA_dom"/>
</dbReference>
<sequence>MVSSGRIMRDFAIITFYLTAFFLVAASWSYEGPTGVQFWSQTYPKCASDGASAQSPINIKDTSAKYDDILPITLLNYGSTQGVAWELSNNGHTVTATLTSGDIGISGGGFSDTYKVAQFHLHWGSSSDRGSEHLINSKAYPMELHIVHYGESRGSVSQALTHPNGLAVLGFMFEISAADNPFLTPIVEKLKDIKYKGNSTALSIFSLRNIIPKSLDRFYRYSGSLTTPGCFESVTWTVFRSTISISESQLQEFREVMSSDIDPATNTYKPMVNNYRPPQPINGRVVFANFQLDPDAAPGVQASLILCALCSLFSAIVLAQGKF</sequence>
<evidence type="ECO:0000256" key="8">
    <source>
        <dbReference type="ARBA" id="ARBA00048348"/>
    </source>
</evidence>
<comment type="catalytic activity">
    <reaction evidence="8 9">
        <text>hydrogencarbonate + H(+) = CO2 + H2O</text>
        <dbReference type="Rhea" id="RHEA:10748"/>
        <dbReference type="ChEBI" id="CHEBI:15377"/>
        <dbReference type="ChEBI" id="CHEBI:15378"/>
        <dbReference type="ChEBI" id="CHEBI:16526"/>
        <dbReference type="ChEBI" id="CHEBI:17544"/>
        <dbReference type="EC" id="4.2.1.1"/>
    </reaction>
</comment>
<evidence type="ECO:0000259" key="11">
    <source>
        <dbReference type="PROSITE" id="PS51144"/>
    </source>
</evidence>
<dbReference type="PANTHER" id="PTHR18952:SF265">
    <property type="entry name" value="CARBONIC ANHYDRASE"/>
    <property type="match status" value="1"/>
</dbReference>
<dbReference type="EC" id="4.2.1.1" evidence="3 9"/>
<evidence type="ECO:0000256" key="6">
    <source>
        <dbReference type="ARBA" id="ARBA00023180"/>
    </source>
</evidence>
<keyword evidence="7 9" id="KW-0456">Lyase</keyword>
<comment type="similarity">
    <text evidence="2 9">Belongs to the alpha-carbonic anhydrase family.</text>
</comment>
<protein>
    <recommendedName>
        <fullName evidence="3 9">Carbonic anhydrase</fullName>
        <ecNumber evidence="3 9">4.2.1.1</ecNumber>
    </recommendedName>
</protein>
<evidence type="ECO:0000256" key="10">
    <source>
        <dbReference type="SAM" id="Phobius"/>
    </source>
</evidence>
<evidence type="ECO:0000313" key="13">
    <source>
        <dbReference type="Proteomes" id="UP001283361"/>
    </source>
</evidence>
<dbReference type="SUPFAM" id="SSF51069">
    <property type="entry name" value="Carbonic anhydrase"/>
    <property type="match status" value="1"/>
</dbReference>
<dbReference type="EMBL" id="JAWDGP010003316">
    <property type="protein sequence ID" value="KAK3775479.1"/>
    <property type="molecule type" value="Genomic_DNA"/>
</dbReference>
<dbReference type="Pfam" id="PF00194">
    <property type="entry name" value="Carb_anhydrase"/>
    <property type="match status" value="1"/>
</dbReference>
<comment type="caution">
    <text evidence="12">The sequence shown here is derived from an EMBL/GenBank/DDBJ whole genome shotgun (WGS) entry which is preliminary data.</text>
</comment>
<dbReference type="PROSITE" id="PS00162">
    <property type="entry name" value="ALPHA_CA_1"/>
    <property type="match status" value="1"/>
</dbReference>
<dbReference type="PROSITE" id="PS51144">
    <property type="entry name" value="ALPHA_CA_2"/>
    <property type="match status" value="1"/>
</dbReference>
<gene>
    <name evidence="12" type="ORF">RRG08_027235</name>
</gene>
<feature type="domain" description="Alpha-carbonic anhydrase" evidence="11">
    <location>
        <begin position="26"/>
        <end position="290"/>
    </location>
</feature>
<dbReference type="InterPro" id="IPR018338">
    <property type="entry name" value="Carbonic_anhydrase_a-class_CS"/>
</dbReference>
<feature type="transmembrane region" description="Helical" evidence="10">
    <location>
        <begin position="299"/>
        <end position="319"/>
    </location>
</feature>
<keyword evidence="10" id="KW-0472">Membrane</keyword>
<dbReference type="SMART" id="SM01057">
    <property type="entry name" value="Carb_anhydrase"/>
    <property type="match status" value="1"/>
</dbReference>
<evidence type="ECO:0000256" key="5">
    <source>
        <dbReference type="ARBA" id="ARBA00022833"/>
    </source>
</evidence>
<dbReference type="PANTHER" id="PTHR18952">
    <property type="entry name" value="CARBONIC ANHYDRASE"/>
    <property type="match status" value="1"/>
</dbReference>
<keyword evidence="10" id="KW-1133">Transmembrane helix</keyword>
<dbReference type="InterPro" id="IPR036398">
    <property type="entry name" value="CA_dom_sf"/>
</dbReference>
<keyword evidence="13" id="KW-1185">Reference proteome</keyword>
<dbReference type="AlphaFoldDB" id="A0AAE0ZTR0"/>
<dbReference type="Gene3D" id="3.10.200.10">
    <property type="entry name" value="Alpha carbonic anhydrase"/>
    <property type="match status" value="1"/>
</dbReference>
<evidence type="ECO:0000256" key="4">
    <source>
        <dbReference type="ARBA" id="ARBA00022723"/>
    </source>
</evidence>
<comment type="function">
    <text evidence="1 9">Reversible hydration of carbon dioxide.</text>
</comment>
<dbReference type="FunFam" id="3.10.200.10:FF:000003">
    <property type="entry name" value="Carbonic anhydrase 12"/>
    <property type="match status" value="1"/>
</dbReference>
<evidence type="ECO:0000256" key="3">
    <source>
        <dbReference type="ARBA" id="ARBA00012925"/>
    </source>
</evidence>
<keyword evidence="4 9" id="KW-0479">Metal-binding</keyword>
<evidence type="ECO:0000313" key="12">
    <source>
        <dbReference type="EMBL" id="KAK3775479.1"/>
    </source>
</evidence>
<dbReference type="GO" id="GO:0008270">
    <property type="term" value="F:zinc ion binding"/>
    <property type="evidence" value="ECO:0007669"/>
    <property type="project" value="UniProtKB-UniRule"/>
</dbReference>
<proteinExistence type="inferred from homology"/>
<keyword evidence="10" id="KW-0812">Transmembrane</keyword>
<organism evidence="12 13">
    <name type="scientific">Elysia crispata</name>
    <name type="common">lettuce slug</name>
    <dbReference type="NCBI Taxonomy" id="231223"/>
    <lineage>
        <taxon>Eukaryota</taxon>
        <taxon>Metazoa</taxon>
        <taxon>Spiralia</taxon>
        <taxon>Lophotrochozoa</taxon>
        <taxon>Mollusca</taxon>
        <taxon>Gastropoda</taxon>
        <taxon>Heterobranchia</taxon>
        <taxon>Euthyneura</taxon>
        <taxon>Panpulmonata</taxon>
        <taxon>Sacoglossa</taxon>
        <taxon>Placobranchoidea</taxon>
        <taxon>Plakobranchidae</taxon>
        <taxon>Elysia</taxon>
    </lineage>
</organism>
<dbReference type="InterPro" id="IPR023561">
    <property type="entry name" value="Carbonic_anhydrase_a-class"/>
</dbReference>
<evidence type="ECO:0000256" key="2">
    <source>
        <dbReference type="ARBA" id="ARBA00010718"/>
    </source>
</evidence>
<dbReference type="CDD" id="cd00326">
    <property type="entry name" value="alpha_CA"/>
    <property type="match status" value="1"/>
</dbReference>
<name>A0AAE0ZTR0_9GAST</name>
<evidence type="ECO:0000256" key="1">
    <source>
        <dbReference type="ARBA" id="ARBA00002904"/>
    </source>
</evidence>